<name>A0A6P1W183_9BACT</name>
<gene>
    <name evidence="1" type="ORF">GJR95_23445</name>
</gene>
<organism evidence="1 2">
    <name type="scientific">Spirosoma endbachense</name>
    <dbReference type="NCBI Taxonomy" id="2666025"/>
    <lineage>
        <taxon>Bacteria</taxon>
        <taxon>Pseudomonadati</taxon>
        <taxon>Bacteroidota</taxon>
        <taxon>Cytophagia</taxon>
        <taxon>Cytophagales</taxon>
        <taxon>Cytophagaceae</taxon>
        <taxon>Spirosoma</taxon>
    </lineage>
</organism>
<dbReference type="KEGG" id="senf:GJR95_23445"/>
<sequence length="135" mass="14833">MALPCLDIQFLKTTSRNTSSGLITRFWFQWINRRQLGPVTLRLDLLDAGGKIVLTSRTKLPKVTVTGYVPATAREPALPLYDCPTALSLERLVGDEQHQPTAFRYTTESGAYKKSDVVVGLFHSDGDALPGLGGR</sequence>
<evidence type="ECO:0000313" key="2">
    <source>
        <dbReference type="Proteomes" id="UP000464577"/>
    </source>
</evidence>
<dbReference type="AlphaFoldDB" id="A0A6P1W183"/>
<dbReference type="Proteomes" id="UP000464577">
    <property type="component" value="Chromosome"/>
</dbReference>
<dbReference type="EMBL" id="CP045997">
    <property type="protein sequence ID" value="QHV97777.1"/>
    <property type="molecule type" value="Genomic_DNA"/>
</dbReference>
<keyword evidence="2" id="KW-1185">Reference proteome</keyword>
<evidence type="ECO:0000313" key="1">
    <source>
        <dbReference type="EMBL" id="QHV97777.1"/>
    </source>
</evidence>
<dbReference type="RefSeq" id="WP_162388188.1">
    <property type="nucleotide sequence ID" value="NZ_CP045997.1"/>
</dbReference>
<accession>A0A6P1W183</accession>
<proteinExistence type="predicted"/>
<reference evidence="1 2" key="1">
    <citation type="submission" date="2019-11" db="EMBL/GenBank/DDBJ databases">
        <title>Spirosoma endbachense sp. nov., isolated from a natural salt meadow.</title>
        <authorList>
            <person name="Rojas J."/>
            <person name="Ambika Manirajan B."/>
            <person name="Ratering S."/>
            <person name="Suarez C."/>
            <person name="Geissler-Plaum R."/>
            <person name="Schnell S."/>
        </authorList>
    </citation>
    <scope>NUCLEOTIDE SEQUENCE [LARGE SCALE GENOMIC DNA]</scope>
    <source>
        <strain evidence="1 2">I-24</strain>
    </source>
</reference>
<protein>
    <submittedName>
        <fullName evidence="1">Uncharacterized protein</fullName>
    </submittedName>
</protein>